<feature type="region of interest" description="Disordered" evidence="1">
    <location>
        <begin position="284"/>
        <end position="323"/>
    </location>
</feature>
<protein>
    <recommendedName>
        <fullName evidence="2">DUF7924 domain-containing protein</fullName>
    </recommendedName>
</protein>
<reference evidence="3 4" key="1">
    <citation type="submission" date="2017-03" db="EMBL/GenBank/DDBJ databases">
        <title>Genomes of endolithic fungi from Antarctica.</title>
        <authorList>
            <person name="Coleine C."/>
            <person name="Masonjones S."/>
            <person name="Stajich J.E."/>
        </authorList>
    </citation>
    <scope>NUCLEOTIDE SEQUENCE [LARGE SCALE GENOMIC DNA]</scope>
    <source>
        <strain evidence="3 4">CCFEE 5184</strain>
    </source>
</reference>
<accession>A0A4U0WPT6</accession>
<gene>
    <name evidence="3" type="ORF">B0A55_10641</name>
</gene>
<evidence type="ECO:0000313" key="3">
    <source>
        <dbReference type="EMBL" id="TKA65380.1"/>
    </source>
</evidence>
<dbReference type="OrthoDB" id="5132737at2759"/>
<name>A0A4U0WPT6_9PEZI</name>
<dbReference type="EMBL" id="NAJQ01000741">
    <property type="protein sequence ID" value="TKA65380.1"/>
    <property type="molecule type" value="Genomic_DNA"/>
</dbReference>
<dbReference type="Pfam" id="PF25545">
    <property type="entry name" value="DUF7924"/>
    <property type="match status" value="1"/>
</dbReference>
<dbReference type="Proteomes" id="UP000309340">
    <property type="component" value="Unassembled WGS sequence"/>
</dbReference>
<feature type="compositionally biased region" description="Polar residues" evidence="1">
    <location>
        <begin position="299"/>
        <end position="309"/>
    </location>
</feature>
<dbReference type="AlphaFoldDB" id="A0A4U0WPT6"/>
<keyword evidence="4" id="KW-1185">Reference proteome</keyword>
<dbReference type="PANTHER" id="PTHR42470">
    <property type="entry name" value="VAST DOMAIN-CONTAINING PROTEIN"/>
    <property type="match status" value="1"/>
</dbReference>
<dbReference type="PANTHER" id="PTHR42470:SF2">
    <property type="match status" value="1"/>
</dbReference>
<sequence>MRTSGLLQSASKKLCNDLLAGEHSLDQHPCYPIERTDDVLERIHGLNEARLQRDVTPWVVPSAENLFFSGQKQLDYMGEEIQAEWIRCEPMGVSRPKPDFAVGLRRTAFQDDELRKLENYATPQGPFYFTPDLCFPFLMCEAKTGRIGIDQADTQNIHSASIAVRAMFKLYHAAYGADHDRTKMLSGQILAFSVSHNNRLVNLYGHYAVAGSSNGNRAENLQFFRHDIAMFSLTMYDGRERYSAYKFIRNLYDKFGPEHLRRIQDAVGQMASPAQRTGLSFAASDMGLDREDSQRDSGETTSQEDSQFRTPGEPASVSLKKETRRVREQMDVLLQQLEQQRQDGRDQLEQQRQDSRDQLEQQRKESRDKEEKMGRQLGQLVSMVARLQDAKSTS</sequence>
<organism evidence="3 4">
    <name type="scientific">Friedmanniomyces simplex</name>
    <dbReference type="NCBI Taxonomy" id="329884"/>
    <lineage>
        <taxon>Eukaryota</taxon>
        <taxon>Fungi</taxon>
        <taxon>Dikarya</taxon>
        <taxon>Ascomycota</taxon>
        <taxon>Pezizomycotina</taxon>
        <taxon>Dothideomycetes</taxon>
        <taxon>Dothideomycetidae</taxon>
        <taxon>Mycosphaerellales</taxon>
        <taxon>Teratosphaeriaceae</taxon>
        <taxon>Friedmanniomyces</taxon>
    </lineage>
</organism>
<feature type="region of interest" description="Disordered" evidence="1">
    <location>
        <begin position="340"/>
        <end position="394"/>
    </location>
</feature>
<evidence type="ECO:0000313" key="4">
    <source>
        <dbReference type="Proteomes" id="UP000309340"/>
    </source>
</evidence>
<evidence type="ECO:0000256" key="1">
    <source>
        <dbReference type="SAM" id="MobiDB-lite"/>
    </source>
</evidence>
<feature type="compositionally biased region" description="Basic and acidic residues" evidence="1">
    <location>
        <begin position="340"/>
        <end position="374"/>
    </location>
</feature>
<proteinExistence type="predicted"/>
<feature type="domain" description="DUF7924" evidence="2">
    <location>
        <begin position="37"/>
        <end position="267"/>
    </location>
</feature>
<comment type="caution">
    <text evidence="3">The sequence shown here is derived from an EMBL/GenBank/DDBJ whole genome shotgun (WGS) entry which is preliminary data.</text>
</comment>
<evidence type="ECO:0000259" key="2">
    <source>
        <dbReference type="Pfam" id="PF25545"/>
    </source>
</evidence>
<feature type="compositionally biased region" description="Basic and acidic residues" evidence="1">
    <location>
        <begin position="287"/>
        <end position="298"/>
    </location>
</feature>
<dbReference type="InterPro" id="IPR057684">
    <property type="entry name" value="DUF7924"/>
</dbReference>